<evidence type="ECO:0000256" key="1">
    <source>
        <dbReference type="SAM" id="MobiDB-lite"/>
    </source>
</evidence>
<evidence type="ECO:0000313" key="2">
    <source>
        <dbReference type="EMBL" id="HIW99770.1"/>
    </source>
</evidence>
<protein>
    <recommendedName>
        <fullName evidence="4">YtxH domain-containing protein</fullName>
    </recommendedName>
</protein>
<gene>
    <name evidence="2" type="ORF">H9871_06470</name>
</gene>
<reference evidence="2" key="1">
    <citation type="journal article" date="2021" name="PeerJ">
        <title>Extensive microbial diversity within the chicken gut microbiome revealed by metagenomics and culture.</title>
        <authorList>
            <person name="Gilroy R."/>
            <person name="Ravi A."/>
            <person name="Getino M."/>
            <person name="Pursley I."/>
            <person name="Horton D.L."/>
            <person name="Alikhan N.F."/>
            <person name="Baker D."/>
            <person name="Gharbi K."/>
            <person name="Hall N."/>
            <person name="Watson M."/>
            <person name="Adriaenssens E.M."/>
            <person name="Foster-Nyarko E."/>
            <person name="Jarju S."/>
            <person name="Secka A."/>
            <person name="Antonio M."/>
            <person name="Oren A."/>
            <person name="Chaudhuri R.R."/>
            <person name="La Ragione R."/>
            <person name="Hildebrand F."/>
            <person name="Pallen M.J."/>
        </authorList>
    </citation>
    <scope>NUCLEOTIDE SEQUENCE</scope>
    <source>
        <strain evidence="2">ChiHejej3B27-3195</strain>
    </source>
</reference>
<sequence length="123" mass="12706">MGLVSFGAGVALGYVLGHRNSAADVERARQVAAQAWQDPKVQETVQRVESTANAVANEFAQKSQEVLASAAEAVKQVIAESSAAARQEPDPSSEDIVSDPALSTEDAGSDWSDEGGSSRSASS</sequence>
<organism evidence="2 3">
    <name type="scientific">Candidatus Nesterenkonia stercoripullorum</name>
    <dbReference type="NCBI Taxonomy" id="2838701"/>
    <lineage>
        <taxon>Bacteria</taxon>
        <taxon>Bacillati</taxon>
        <taxon>Actinomycetota</taxon>
        <taxon>Actinomycetes</taxon>
        <taxon>Micrococcales</taxon>
        <taxon>Micrococcaceae</taxon>
        <taxon>Nesterenkonia</taxon>
    </lineage>
</organism>
<proteinExistence type="predicted"/>
<reference evidence="2" key="2">
    <citation type="submission" date="2021-04" db="EMBL/GenBank/DDBJ databases">
        <authorList>
            <person name="Gilroy R."/>
        </authorList>
    </citation>
    <scope>NUCLEOTIDE SEQUENCE</scope>
    <source>
        <strain evidence="2">ChiHejej3B27-3195</strain>
    </source>
</reference>
<dbReference type="Proteomes" id="UP000824151">
    <property type="component" value="Unassembled WGS sequence"/>
</dbReference>
<evidence type="ECO:0000313" key="3">
    <source>
        <dbReference type="Proteomes" id="UP000824151"/>
    </source>
</evidence>
<dbReference type="EMBL" id="DXGD01000239">
    <property type="protein sequence ID" value="HIW99770.1"/>
    <property type="molecule type" value="Genomic_DNA"/>
</dbReference>
<feature type="region of interest" description="Disordered" evidence="1">
    <location>
        <begin position="80"/>
        <end position="123"/>
    </location>
</feature>
<comment type="caution">
    <text evidence="2">The sequence shown here is derived from an EMBL/GenBank/DDBJ whole genome shotgun (WGS) entry which is preliminary data.</text>
</comment>
<name>A0A9D2A775_9MICC</name>
<accession>A0A9D2A775</accession>
<evidence type="ECO:0008006" key="4">
    <source>
        <dbReference type="Google" id="ProtNLM"/>
    </source>
</evidence>
<feature type="compositionally biased region" description="Low complexity" evidence="1">
    <location>
        <begin position="114"/>
        <end position="123"/>
    </location>
</feature>
<dbReference type="AlphaFoldDB" id="A0A9D2A775"/>